<dbReference type="InterPro" id="IPR009003">
    <property type="entry name" value="Peptidase_S1_PA"/>
</dbReference>
<name>A0AAV4JSB4_9GAST</name>
<sequence length="172" mass="19707">MKSAWGVKVIRSRPDMDRCCMDCVTCDEYLGERIEEFDSSFVLDEDHQVVWYDKLTYRDLSQLGLLPSGDEDCEPVLIVSHPHGQPKKITVGKVTDQDEEIDRLDYNTPTCPGSSGATVFRSGRLWGWSVHSGSFGKTSTENKHKLNDFQRLSRKLTGHKTEQEQINFGYEW</sequence>
<reference evidence="1 2" key="1">
    <citation type="journal article" date="2021" name="Elife">
        <title>Chloroplast acquisition without the gene transfer in kleptoplastic sea slugs, Plakobranchus ocellatus.</title>
        <authorList>
            <person name="Maeda T."/>
            <person name="Takahashi S."/>
            <person name="Yoshida T."/>
            <person name="Shimamura S."/>
            <person name="Takaki Y."/>
            <person name="Nagai Y."/>
            <person name="Toyoda A."/>
            <person name="Suzuki Y."/>
            <person name="Arimoto A."/>
            <person name="Ishii H."/>
            <person name="Satoh N."/>
            <person name="Nishiyama T."/>
            <person name="Hasebe M."/>
            <person name="Maruyama T."/>
            <person name="Minagawa J."/>
            <person name="Obokata J."/>
            <person name="Shigenobu S."/>
        </authorList>
    </citation>
    <scope>NUCLEOTIDE SEQUENCE [LARGE SCALE GENOMIC DNA]</scope>
</reference>
<dbReference type="SUPFAM" id="SSF50494">
    <property type="entry name" value="Trypsin-like serine proteases"/>
    <property type="match status" value="1"/>
</dbReference>
<keyword evidence="2" id="KW-1185">Reference proteome</keyword>
<evidence type="ECO:0000313" key="1">
    <source>
        <dbReference type="EMBL" id="GFS24266.1"/>
    </source>
</evidence>
<protein>
    <submittedName>
        <fullName evidence="1">Uncharacterized protein</fullName>
    </submittedName>
</protein>
<accession>A0AAV4JSB4</accession>
<gene>
    <name evidence="1" type="ORF">ElyMa_001659300</name>
</gene>
<dbReference type="EMBL" id="BMAT01003376">
    <property type="protein sequence ID" value="GFS24266.1"/>
    <property type="molecule type" value="Genomic_DNA"/>
</dbReference>
<organism evidence="1 2">
    <name type="scientific">Elysia marginata</name>
    <dbReference type="NCBI Taxonomy" id="1093978"/>
    <lineage>
        <taxon>Eukaryota</taxon>
        <taxon>Metazoa</taxon>
        <taxon>Spiralia</taxon>
        <taxon>Lophotrochozoa</taxon>
        <taxon>Mollusca</taxon>
        <taxon>Gastropoda</taxon>
        <taxon>Heterobranchia</taxon>
        <taxon>Euthyneura</taxon>
        <taxon>Panpulmonata</taxon>
        <taxon>Sacoglossa</taxon>
        <taxon>Placobranchoidea</taxon>
        <taxon>Plakobranchidae</taxon>
        <taxon>Elysia</taxon>
    </lineage>
</organism>
<dbReference type="Proteomes" id="UP000762676">
    <property type="component" value="Unassembled WGS sequence"/>
</dbReference>
<dbReference type="AlphaFoldDB" id="A0AAV4JSB4"/>
<comment type="caution">
    <text evidence="1">The sequence shown here is derived from an EMBL/GenBank/DDBJ whole genome shotgun (WGS) entry which is preliminary data.</text>
</comment>
<proteinExistence type="predicted"/>
<evidence type="ECO:0000313" key="2">
    <source>
        <dbReference type="Proteomes" id="UP000762676"/>
    </source>
</evidence>